<reference evidence="1 2" key="1">
    <citation type="submission" date="2019-09" db="EMBL/GenBank/DDBJ databases">
        <title>YIM 132180 draft genome.</title>
        <authorList>
            <person name="Zhang K."/>
        </authorList>
    </citation>
    <scope>NUCLEOTIDE SEQUENCE [LARGE SCALE GENOMIC DNA]</scope>
    <source>
        <strain evidence="1 2">YIM 132180</strain>
    </source>
</reference>
<organism evidence="1 2">
    <name type="scientific">Plantimonas leprariae</name>
    <dbReference type="NCBI Taxonomy" id="2615207"/>
    <lineage>
        <taxon>Bacteria</taxon>
        <taxon>Pseudomonadati</taxon>
        <taxon>Pseudomonadota</taxon>
        <taxon>Alphaproteobacteria</taxon>
        <taxon>Hyphomicrobiales</taxon>
        <taxon>Aurantimonadaceae</taxon>
        <taxon>Plantimonas</taxon>
    </lineage>
</organism>
<evidence type="ECO:0000313" key="2">
    <source>
        <dbReference type="Proteomes" id="UP000432089"/>
    </source>
</evidence>
<dbReference type="Proteomes" id="UP000432089">
    <property type="component" value="Unassembled WGS sequence"/>
</dbReference>
<name>A0A7V7TY21_9HYPH</name>
<accession>A0A7V7TY21</accession>
<gene>
    <name evidence="1" type="ORF">F6X38_20860</name>
</gene>
<keyword evidence="2" id="KW-1185">Reference proteome</keyword>
<sequence length="59" mass="6792">MEEPADLTEAERRQLRRLGFEPKEVWVKKENHARARASTLDSAREIIARFGGTSRSAHE</sequence>
<protein>
    <submittedName>
        <fullName evidence="1">Uncharacterized protein</fullName>
    </submittedName>
</protein>
<comment type="caution">
    <text evidence="1">The sequence shown here is derived from an EMBL/GenBank/DDBJ whole genome shotgun (WGS) entry which is preliminary data.</text>
</comment>
<evidence type="ECO:0000313" key="1">
    <source>
        <dbReference type="EMBL" id="KAB0676540.1"/>
    </source>
</evidence>
<dbReference type="RefSeq" id="WP_150973219.1">
    <property type="nucleotide sequence ID" value="NZ_VZDO01000022.1"/>
</dbReference>
<proteinExistence type="predicted"/>
<dbReference type="AlphaFoldDB" id="A0A7V7TY21"/>
<dbReference type="EMBL" id="VZDO01000022">
    <property type="protein sequence ID" value="KAB0676540.1"/>
    <property type="molecule type" value="Genomic_DNA"/>
</dbReference>